<keyword evidence="1" id="KW-0472">Membrane</keyword>
<keyword evidence="1" id="KW-0812">Transmembrane</keyword>
<keyword evidence="1" id="KW-1133">Transmembrane helix</keyword>
<dbReference type="Proteomes" id="UP000221837">
    <property type="component" value="Genome"/>
</dbReference>
<proteinExistence type="predicted"/>
<accession>A0A1S6UBI0</accession>
<evidence type="ECO:0000313" key="2">
    <source>
        <dbReference type="EMBL" id="AQW89062.1"/>
    </source>
</evidence>
<dbReference type="EMBL" id="KY630187">
    <property type="protein sequence ID" value="AQW89062.1"/>
    <property type="molecule type" value="Genomic_DNA"/>
</dbReference>
<feature type="transmembrane region" description="Helical" evidence="1">
    <location>
        <begin position="31"/>
        <end position="57"/>
    </location>
</feature>
<organism evidence="2 3">
    <name type="scientific">Serratia phage BF</name>
    <dbReference type="NCBI Taxonomy" id="1962671"/>
    <lineage>
        <taxon>Viruses</taxon>
        <taxon>Duplodnaviria</taxon>
        <taxon>Heunggongvirae</taxon>
        <taxon>Uroviricota</taxon>
        <taxon>Caudoviricetes</taxon>
        <taxon>Eneladusvirus</taxon>
        <taxon>Eneladusvirus BF</taxon>
    </lineage>
</organism>
<dbReference type="OrthoDB" id="39775at10239"/>
<protein>
    <submittedName>
        <fullName evidence="2">Uncharacterized protein</fullName>
    </submittedName>
</protein>
<sequence>MQEDIIVEVAKRTIVEIKEQVLSTPFVAAPFAVYGLIASSFFATFICILAIIGFVAYQEYKQYEEELLAGNLEVPNKVDPIETEVQKQADTESTDQK</sequence>
<gene>
    <name evidence="2" type="ORF">BF_0537</name>
</gene>
<evidence type="ECO:0000256" key="1">
    <source>
        <dbReference type="SAM" id="Phobius"/>
    </source>
</evidence>
<evidence type="ECO:0000313" key="3">
    <source>
        <dbReference type="Proteomes" id="UP000221837"/>
    </source>
</evidence>
<name>A0A1S6UBI0_9CAUD</name>
<keyword evidence="3" id="KW-1185">Reference proteome</keyword>
<reference evidence="2" key="1">
    <citation type="submission" date="2017-02" db="EMBL/GenBank/DDBJ databases">
        <title>Genome sequence of Serratia marcescens phage BF.</title>
        <authorList>
            <person name="Casey E."/>
            <person name="Fitzgerald B."/>
            <person name="Mahony J."/>
            <person name="Lugli G."/>
            <person name="Ventura M."/>
            <person name="van Sinderen D."/>
        </authorList>
    </citation>
    <scope>NUCLEOTIDE SEQUENCE [LARGE SCALE GENOMIC DNA]</scope>
</reference>